<organism evidence="2 3">
    <name type="scientific">Aegilops tauschii subsp. strangulata</name>
    <name type="common">Goatgrass</name>
    <dbReference type="NCBI Taxonomy" id="200361"/>
    <lineage>
        <taxon>Eukaryota</taxon>
        <taxon>Viridiplantae</taxon>
        <taxon>Streptophyta</taxon>
        <taxon>Embryophyta</taxon>
        <taxon>Tracheophyta</taxon>
        <taxon>Spermatophyta</taxon>
        <taxon>Magnoliopsida</taxon>
        <taxon>Liliopsida</taxon>
        <taxon>Poales</taxon>
        <taxon>Poaceae</taxon>
        <taxon>BOP clade</taxon>
        <taxon>Pooideae</taxon>
        <taxon>Triticodae</taxon>
        <taxon>Triticeae</taxon>
        <taxon>Triticinae</taxon>
        <taxon>Aegilops</taxon>
    </lineage>
</organism>
<keyword evidence="3" id="KW-1185">Reference proteome</keyword>
<feature type="domain" description="F-box protein AT5G49610-like beta-propeller" evidence="1">
    <location>
        <begin position="153"/>
        <end position="424"/>
    </location>
</feature>
<reference evidence="3" key="2">
    <citation type="journal article" date="2017" name="Nat. Plants">
        <title>The Aegilops tauschii genome reveals multiple impacts of transposons.</title>
        <authorList>
            <person name="Zhao G."/>
            <person name="Zou C."/>
            <person name="Li K."/>
            <person name="Wang K."/>
            <person name="Li T."/>
            <person name="Gao L."/>
            <person name="Zhang X."/>
            <person name="Wang H."/>
            <person name="Yang Z."/>
            <person name="Liu X."/>
            <person name="Jiang W."/>
            <person name="Mao L."/>
            <person name="Kong X."/>
            <person name="Jiao Y."/>
            <person name="Jia J."/>
        </authorList>
    </citation>
    <scope>NUCLEOTIDE SEQUENCE [LARGE SCALE GENOMIC DNA]</scope>
    <source>
        <strain evidence="3">cv. AL8/78</strain>
    </source>
</reference>
<dbReference type="InterPro" id="IPR056594">
    <property type="entry name" value="AT5G49610-like_b-prop"/>
</dbReference>
<reference evidence="2" key="3">
    <citation type="journal article" date="2017" name="Nature">
        <title>Genome sequence of the progenitor of the wheat D genome Aegilops tauschii.</title>
        <authorList>
            <person name="Luo M.C."/>
            <person name="Gu Y.Q."/>
            <person name="Puiu D."/>
            <person name="Wang H."/>
            <person name="Twardziok S.O."/>
            <person name="Deal K.R."/>
            <person name="Huo N."/>
            <person name="Zhu T."/>
            <person name="Wang L."/>
            <person name="Wang Y."/>
            <person name="McGuire P.E."/>
            <person name="Liu S."/>
            <person name="Long H."/>
            <person name="Ramasamy R.K."/>
            <person name="Rodriguez J.C."/>
            <person name="Van S.L."/>
            <person name="Yuan L."/>
            <person name="Wang Z."/>
            <person name="Xia Z."/>
            <person name="Xiao L."/>
            <person name="Anderson O.D."/>
            <person name="Ouyang S."/>
            <person name="Liang Y."/>
            <person name="Zimin A.V."/>
            <person name="Pertea G."/>
            <person name="Qi P."/>
            <person name="Bennetzen J.L."/>
            <person name="Dai X."/>
            <person name="Dawson M.W."/>
            <person name="Muller H.G."/>
            <person name="Kugler K."/>
            <person name="Rivarola-Duarte L."/>
            <person name="Spannagl M."/>
            <person name="Mayer K.F.X."/>
            <person name="Lu F.H."/>
            <person name="Bevan M.W."/>
            <person name="Leroy P."/>
            <person name="Li P."/>
            <person name="You F.M."/>
            <person name="Sun Q."/>
            <person name="Liu Z."/>
            <person name="Lyons E."/>
            <person name="Wicker T."/>
            <person name="Salzberg S.L."/>
            <person name="Devos K.M."/>
            <person name="Dvorak J."/>
        </authorList>
    </citation>
    <scope>NUCLEOTIDE SEQUENCE [LARGE SCALE GENOMIC DNA]</scope>
    <source>
        <strain evidence="2">cv. AL8/78</strain>
    </source>
</reference>
<evidence type="ECO:0000313" key="3">
    <source>
        <dbReference type="Proteomes" id="UP000015105"/>
    </source>
</evidence>
<dbReference type="InterPro" id="IPR036047">
    <property type="entry name" value="F-box-like_dom_sf"/>
</dbReference>
<dbReference type="Proteomes" id="UP000015105">
    <property type="component" value="Chromosome 3D"/>
</dbReference>
<dbReference type="AlphaFoldDB" id="A0A453GGY4"/>
<evidence type="ECO:0000313" key="2">
    <source>
        <dbReference type="EnsemblPlants" id="AET3Gv21014800.2"/>
    </source>
</evidence>
<dbReference type="Gramene" id="AET3Gv21014800.2">
    <property type="protein sequence ID" value="AET3Gv21014800.2"/>
    <property type="gene ID" value="AET3Gv21014800"/>
</dbReference>
<dbReference type="Pfam" id="PF23635">
    <property type="entry name" value="Beta-prop_AT5G49610-like"/>
    <property type="match status" value="1"/>
</dbReference>
<dbReference type="SUPFAM" id="SSF81383">
    <property type="entry name" value="F-box domain"/>
    <property type="match status" value="1"/>
</dbReference>
<proteinExistence type="predicted"/>
<reference evidence="2" key="4">
    <citation type="submission" date="2019-03" db="UniProtKB">
        <authorList>
            <consortium name="EnsemblPlants"/>
        </authorList>
    </citation>
    <scope>IDENTIFICATION</scope>
</reference>
<reference evidence="3" key="1">
    <citation type="journal article" date="2014" name="Science">
        <title>Ancient hybridizations among the ancestral genomes of bread wheat.</title>
        <authorList>
            <consortium name="International Wheat Genome Sequencing Consortium,"/>
            <person name="Marcussen T."/>
            <person name="Sandve S.R."/>
            <person name="Heier L."/>
            <person name="Spannagl M."/>
            <person name="Pfeifer M."/>
            <person name="Jakobsen K.S."/>
            <person name="Wulff B.B."/>
            <person name="Steuernagel B."/>
            <person name="Mayer K.F."/>
            <person name="Olsen O.A."/>
        </authorList>
    </citation>
    <scope>NUCLEOTIDE SEQUENCE [LARGE SCALE GENOMIC DNA]</scope>
    <source>
        <strain evidence="3">cv. AL8/78</strain>
    </source>
</reference>
<dbReference type="PANTHER" id="PTHR33207">
    <property type="entry name" value="F-BOX DOMAIN CONTAINING PROTEIN-RELATED"/>
    <property type="match status" value="1"/>
</dbReference>
<protein>
    <recommendedName>
        <fullName evidence="1">F-box protein AT5G49610-like beta-propeller domain-containing protein</fullName>
    </recommendedName>
</protein>
<reference evidence="2" key="5">
    <citation type="journal article" date="2021" name="G3 (Bethesda)">
        <title>Aegilops tauschii genome assembly Aet v5.0 features greater sequence contiguity and improved annotation.</title>
        <authorList>
            <person name="Wang L."/>
            <person name="Zhu T."/>
            <person name="Rodriguez J.C."/>
            <person name="Deal K.R."/>
            <person name="Dubcovsky J."/>
            <person name="McGuire P.E."/>
            <person name="Lux T."/>
            <person name="Spannagl M."/>
            <person name="Mayer K.F.X."/>
            <person name="Baldrich P."/>
            <person name="Meyers B.C."/>
            <person name="Huo N."/>
            <person name="Gu Y.Q."/>
            <person name="Zhou H."/>
            <person name="Devos K.M."/>
            <person name="Bennetzen J.L."/>
            <person name="Unver T."/>
            <person name="Budak H."/>
            <person name="Gulick P.J."/>
            <person name="Galiba G."/>
            <person name="Kalapos B."/>
            <person name="Nelson D.R."/>
            <person name="Li P."/>
            <person name="You F.M."/>
            <person name="Luo M.C."/>
            <person name="Dvorak J."/>
        </authorList>
    </citation>
    <scope>NUCLEOTIDE SEQUENCE [LARGE SCALE GENOMIC DNA]</scope>
    <source>
        <strain evidence="2">cv. AL8/78</strain>
    </source>
</reference>
<accession>A0A453GGY4</accession>
<sequence>MGLDRHIWTWMGLDLLFTPKLIPKTKSIPFLPKPQPPPPGRMQGEARLPPACVSKVLDDDDLLAEIIVRVGFPTSLVRAAAVCRRWLSHASDGAFLRRFRELHPPRLLGFYIAEREYPASTRFFPMLHLPPELAAVVHRASFRPDAYEGAHAHVVGCSNGSVFTHRASFYVDTFKLVFARHRPLCYERGMRMTILPGLKLRTSPGSMYSWAQLFSKQEEDGWSYFYLAVKDIMGAPGVLLYVYMLQNGDDVWCLHLTLASDLYPYQSPKGVLLDNKIYLATDDAIIVLDLTSSILSTIQPPHGVSFDVSGTTILSRADDGSVLYLIHIKELQLQIWLHNGDNWLLVDTICLSEMCANFLEDEPTADIQINHVGDYNEFVFLEMGRCVLYLDVKHRTLRKVYKMTADEYYLGDIYPFMMSWPPIFPTLSPARDAT</sequence>
<dbReference type="EnsemblPlants" id="AET3Gv21014800.2">
    <property type="protein sequence ID" value="AET3Gv21014800.2"/>
    <property type="gene ID" value="AET3Gv21014800"/>
</dbReference>
<name>A0A453GGY4_AEGTS</name>
<evidence type="ECO:0000259" key="1">
    <source>
        <dbReference type="Pfam" id="PF23635"/>
    </source>
</evidence>